<dbReference type="PANTHER" id="PTHR13491">
    <property type="entry name" value="ZCCHC10 PROTEIN"/>
    <property type="match status" value="1"/>
</dbReference>
<evidence type="ECO:0000256" key="1">
    <source>
        <dbReference type="SAM" id="Coils"/>
    </source>
</evidence>
<feature type="region of interest" description="Disordered" evidence="2">
    <location>
        <begin position="631"/>
        <end position="677"/>
    </location>
</feature>
<feature type="compositionally biased region" description="Basic residues" evidence="2">
    <location>
        <begin position="648"/>
        <end position="662"/>
    </location>
</feature>
<dbReference type="OrthoDB" id="49487at2759"/>
<feature type="compositionally biased region" description="Low complexity" evidence="2">
    <location>
        <begin position="146"/>
        <end position="155"/>
    </location>
</feature>
<feature type="region of interest" description="Disordered" evidence="2">
    <location>
        <begin position="432"/>
        <end position="478"/>
    </location>
</feature>
<evidence type="ECO:0000313" key="3">
    <source>
        <dbReference type="EMBL" id="KAG7371548.1"/>
    </source>
</evidence>
<dbReference type="Proteomes" id="UP000693970">
    <property type="component" value="Unassembled WGS sequence"/>
</dbReference>
<name>A0A9K3Q577_9STRA</name>
<comment type="caution">
    <text evidence="3">The sequence shown here is derived from an EMBL/GenBank/DDBJ whole genome shotgun (WGS) entry which is preliminary data.</text>
</comment>
<proteinExistence type="predicted"/>
<gene>
    <name evidence="3" type="ORF">IV203_020118</name>
</gene>
<feature type="region of interest" description="Disordered" evidence="2">
    <location>
        <begin position="281"/>
        <end position="300"/>
    </location>
</feature>
<keyword evidence="4" id="KW-1185">Reference proteome</keyword>
<accession>A0A9K3Q577</accession>
<feature type="compositionally biased region" description="Low complexity" evidence="2">
    <location>
        <begin position="369"/>
        <end position="381"/>
    </location>
</feature>
<feature type="coiled-coil region" evidence="1">
    <location>
        <begin position="1151"/>
        <end position="1206"/>
    </location>
</feature>
<dbReference type="InterPro" id="IPR039715">
    <property type="entry name" value="ZCCHC10"/>
</dbReference>
<organism evidence="3 4">
    <name type="scientific">Nitzschia inconspicua</name>
    <dbReference type="NCBI Taxonomy" id="303405"/>
    <lineage>
        <taxon>Eukaryota</taxon>
        <taxon>Sar</taxon>
        <taxon>Stramenopiles</taxon>
        <taxon>Ochrophyta</taxon>
        <taxon>Bacillariophyta</taxon>
        <taxon>Bacillariophyceae</taxon>
        <taxon>Bacillariophycidae</taxon>
        <taxon>Bacillariales</taxon>
        <taxon>Bacillariaceae</taxon>
        <taxon>Nitzschia</taxon>
    </lineage>
</organism>
<reference evidence="3" key="2">
    <citation type="submission" date="2021-04" db="EMBL/GenBank/DDBJ databases">
        <authorList>
            <person name="Podell S."/>
        </authorList>
    </citation>
    <scope>NUCLEOTIDE SEQUENCE</scope>
    <source>
        <strain evidence="3">Hildebrandi</strain>
    </source>
</reference>
<feature type="compositionally biased region" description="Low complexity" evidence="2">
    <location>
        <begin position="500"/>
        <end position="517"/>
    </location>
</feature>
<feature type="coiled-coil region" evidence="1">
    <location>
        <begin position="879"/>
        <end position="1024"/>
    </location>
</feature>
<sequence length="1625" mass="180165">MSTSAPVSSSMSLSSSSSHKTTTTTTSTSTMQYASNLCSQGRSAWQQQRYVEALEQFGTAVRLLESSLGGYHPLVAKTYYWIGFIYKHSLTNTATTSTTTTTTTTTSDNSTATAAVDLQYLLLALAAFTKSARIRLSLPEKKRPINSSNNKTKQQQQEEEETNTGVTTEPTDNETSNEKTIPSKDDSINQDGGVVPNKAIQEAKQAIQWVIRAIQERYNNLHNIDNNPSLQEETTNVTLSSTDPDTSFCSNGSQKSISLTTTTWQQYQTYQQLVLGTKLSHGHNEKNDATKNNDRNDTTTDDDGLYLTALQDSIRLEAKGDTLLRQYQYGTALELYQASMDSFQDPHHAALWGKCAFCHHQLHLQELKQQQQKQQQQQQQQSMSSKSGNIQSSSTVVSSSYHQQQAVHDYRQALKLFRASHSMTLQISTSTSTSLSSSSTNDNNHPTTISQLPLSPKRSTSSTSSSTSSSVLQLDPHPDTDMTLQRLLQVITNTTNTKLSSIPTTTSTTTRNTRSSSLHGADRLSKSMIQSVQFEQAADDWLWQYEWIGRNNSGPFLPPSRRGGGGGGGEWLLKAQQRYHQALNVLISTTAVISSSASSSSSSSSMALSQSWKDLVVSTLQRSMEEINSLQEDLTATTTTKTPGGNNKNKKKKDIKKRTRPNQRHDPSKQTTNDTLLLSSLEQEDDFTDDTTTPAATASAFIVPELALPEPVLPLEDLPVSSTSSSSSSSPFKVTQPIATSALSRHGSTSSTKLLEATDQVEDGVLRQNKDVVELHSQIQELTDRLGTLELENSKSRHTVSELSMAKEGLVLSLTTSKQQISKLAREKKSLAKELLEVQSKSAEMALQLQKAESELSLVQSGLQLNEQQQLEEKNRDDIQQSDRRIKELEVALDVAKKQVEESNKRICSLEATSSTSNAQYEELKLVHEENLRRLEDALVRVKELEESSTTHMDRSLPEKLSQATMERDAAIQELSQLRDELDKVKERHAAELLTKVQEAQQQRDTIKEDLAKLQREHEKLISNTPREPGTTTTTTAASAAVSIGSFASISSEMLQLETKHAAETRVFRDLAAQAETKLEHYREDVSKILVSLASEVGSLLQRESSVPAEVSVVRLDGSDAGDANADPLHLEPLGLSLSGGMMQQYHKGTLAEIQSILQSLRDERRHADTKLTKLQRQNTQAAVLMQKISSQLKSKNVKYKTLRKQVLKMLTLHTAMDTNVRTLRETIVKDGGRSKSAQATLDELHKHLQAVMELVAACTSSRISSQNSAGSLFSSDDTLETKDMMMPFVDLDHDSKISSAGRGLGVGDKGGNRAVPEIVQESILCQSSQQINPVMESSLADYMVRPIVVETAAMGNVWGKLYKSLGNDGLLTPPTEYIDKVRPTEPYTLEIIARIKYDGSLLYLRGTDRVMILAGGKWTDYGSVDRRDVPLGWVVSNKGQDYSLDEVLEEAMIYREQYCRMLARKVELMQLPEWERILLEIKAKMVDSKVAHAFWLLAVPLAIVFQILKLISGKPTGRSSSLDFYKKPNPFSFPTTIPRSKCLELLPVRRNPTRSKLVNNLIAKIETREDVKDTQATRQDHWRLEMTEKRPFIDIQSNARSDVGNEGQGSTNGALSVALDNKNQ</sequence>
<evidence type="ECO:0000313" key="4">
    <source>
        <dbReference type="Proteomes" id="UP000693970"/>
    </source>
</evidence>
<feature type="region of interest" description="Disordered" evidence="2">
    <location>
        <begin position="1596"/>
        <end position="1625"/>
    </location>
</feature>
<feature type="compositionally biased region" description="Polar residues" evidence="2">
    <location>
        <begin position="165"/>
        <end position="180"/>
    </location>
</feature>
<feature type="compositionally biased region" description="Low complexity" evidence="2">
    <location>
        <begin position="459"/>
        <end position="470"/>
    </location>
</feature>
<feature type="region of interest" description="Disordered" evidence="2">
    <location>
        <begin position="139"/>
        <end position="194"/>
    </location>
</feature>
<feature type="region of interest" description="Disordered" evidence="2">
    <location>
        <begin position="1"/>
        <end position="27"/>
    </location>
</feature>
<reference evidence="3" key="1">
    <citation type="journal article" date="2021" name="Sci. Rep.">
        <title>Diploid genomic architecture of Nitzschia inconspicua, an elite biomass production diatom.</title>
        <authorList>
            <person name="Oliver A."/>
            <person name="Podell S."/>
            <person name="Pinowska A."/>
            <person name="Traller J.C."/>
            <person name="Smith S.R."/>
            <person name="McClure R."/>
            <person name="Beliaev A."/>
            <person name="Bohutskyi P."/>
            <person name="Hill E.A."/>
            <person name="Rabines A."/>
            <person name="Zheng H."/>
            <person name="Allen L.Z."/>
            <person name="Kuo A."/>
            <person name="Grigoriev I.V."/>
            <person name="Allen A.E."/>
            <person name="Hazlebeck D."/>
            <person name="Allen E.E."/>
        </authorList>
    </citation>
    <scope>NUCLEOTIDE SEQUENCE</scope>
    <source>
        <strain evidence="3">Hildebrandi</strain>
    </source>
</reference>
<feature type="compositionally biased region" description="Polar residues" evidence="2">
    <location>
        <begin position="441"/>
        <end position="453"/>
    </location>
</feature>
<feature type="region of interest" description="Disordered" evidence="2">
    <location>
        <begin position="369"/>
        <end position="397"/>
    </location>
</feature>
<keyword evidence="1" id="KW-0175">Coiled coil</keyword>
<evidence type="ECO:0000256" key="2">
    <source>
        <dbReference type="SAM" id="MobiDB-lite"/>
    </source>
</evidence>
<dbReference type="EMBL" id="JAGRRH010000004">
    <property type="protein sequence ID" value="KAG7371548.1"/>
    <property type="molecule type" value="Genomic_DNA"/>
</dbReference>
<protein>
    <submittedName>
        <fullName evidence="3">Uncharacterized protein</fullName>
    </submittedName>
</protein>
<feature type="coiled-coil region" evidence="1">
    <location>
        <begin position="772"/>
        <end position="855"/>
    </location>
</feature>
<dbReference type="PANTHER" id="PTHR13491:SF0">
    <property type="entry name" value="ZINC FINGER CCHC DOMAIN-CONTAINING PROTEIN 10"/>
    <property type="match status" value="1"/>
</dbReference>
<feature type="region of interest" description="Disordered" evidence="2">
    <location>
        <begin position="498"/>
        <end position="521"/>
    </location>
</feature>
<feature type="compositionally biased region" description="Polar residues" evidence="2">
    <location>
        <begin position="382"/>
        <end position="391"/>
    </location>
</feature>
<feature type="compositionally biased region" description="Basic and acidic residues" evidence="2">
    <location>
        <begin position="282"/>
        <end position="298"/>
    </location>
</feature>
<feature type="compositionally biased region" description="Low complexity" evidence="2">
    <location>
        <begin position="637"/>
        <end position="647"/>
    </location>
</feature>